<evidence type="ECO:0000313" key="1">
    <source>
        <dbReference type="EMBL" id="CAL1373500.1"/>
    </source>
</evidence>
<dbReference type="AlphaFoldDB" id="A0AAV2DJ39"/>
<dbReference type="EMBL" id="OZ034816">
    <property type="protein sequence ID" value="CAL1373500.1"/>
    <property type="molecule type" value="Genomic_DNA"/>
</dbReference>
<evidence type="ECO:0000313" key="2">
    <source>
        <dbReference type="Proteomes" id="UP001497516"/>
    </source>
</evidence>
<dbReference type="Proteomes" id="UP001497516">
    <property type="component" value="Chromosome 3"/>
</dbReference>
<gene>
    <name evidence="1" type="ORF">LTRI10_LOCUS15424</name>
</gene>
<keyword evidence="2" id="KW-1185">Reference proteome</keyword>
<sequence length="78" mass="9352">MIVRVWREYFWKVATYAIRGLSASISVKRRLLRSEAQLPRDRMNSWMTHVATLPNSCLSWKPVPNLQQDKVRTRMYWA</sequence>
<name>A0AAV2DJ39_9ROSI</name>
<protein>
    <submittedName>
        <fullName evidence="1">Uncharacterized protein</fullName>
    </submittedName>
</protein>
<organism evidence="1 2">
    <name type="scientific">Linum trigynum</name>
    <dbReference type="NCBI Taxonomy" id="586398"/>
    <lineage>
        <taxon>Eukaryota</taxon>
        <taxon>Viridiplantae</taxon>
        <taxon>Streptophyta</taxon>
        <taxon>Embryophyta</taxon>
        <taxon>Tracheophyta</taxon>
        <taxon>Spermatophyta</taxon>
        <taxon>Magnoliopsida</taxon>
        <taxon>eudicotyledons</taxon>
        <taxon>Gunneridae</taxon>
        <taxon>Pentapetalae</taxon>
        <taxon>rosids</taxon>
        <taxon>fabids</taxon>
        <taxon>Malpighiales</taxon>
        <taxon>Linaceae</taxon>
        <taxon>Linum</taxon>
    </lineage>
</organism>
<proteinExistence type="predicted"/>
<accession>A0AAV2DJ39</accession>
<reference evidence="1 2" key="1">
    <citation type="submission" date="2024-04" db="EMBL/GenBank/DDBJ databases">
        <authorList>
            <person name="Fracassetti M."/>
        </authorList>
    </citation>
    <scope>NUCLEOTIDE SEQUENCE [LARGE SCALE GENOMIC DNA]</scope>
</reference>